<name>A0ABR6IY50_9HYPH</name>
<proteinExistence type="predicted"/>
<dbReference type="RefSeq" id="WP_246719174.1">
    <property type="nucleotide sequence ID" value="NZ_JACIFX010000014.1"/>
</dbReference>
<dbReference type="Gene3D" id="2.40.40.20">
    <property type="match status" value="1"/>
</dbReference>
<dbReference type="GO" id="GO:0004068">
    <property type="term" value="F:aspartate 1-decarboxylase activity"/>
    <property type="evidence" value="ECO:0007669"/>
    <property type="project" value="UniProtKB-EC"/>
</dbReference>
<dbReference type="InterPro" id="IPR009010">
    <property type="entry name" value="Asp_de-COase-like_dom_sf"/>
</dbReference>
<protein>
    <submittedName>
        <fullName evidence="1">Aspartate 1-decarboxylase</fullName>
        <ecNumber evidence="1">4.1.1.11</ecNumber>
    </submittedName>
</protein>
<keyword evidence="1" id="KW-0456">Lyase</keyword>
<dbReference type="EC" id="4.1.1.11" evidence="1"/>
<comment type="caution">
    <text evidence="1">The sequence shown here is derived from an EMBL/GenBank/DDBJ whole genome shotgun (WGS) entry which is preliminary data.</text>
</comment>
<accession>A0ABR6IY50</accession>
<dbReference type="Pfam" id="PF02261">
    <property type="entry name" value="Asp_decarbox"/>
    <property type="match status" value="1"/>
</dbReference>
<evidence type="ECO:0000313" key="2">
    <source>
        <dbReference type="Proteomes" id="UP000551353"/>
    </source>
</evidence>
<evidence type="ECO:0000313" key="1">
    <source>
        <dbReference type="EMBL" id="MBB4232595.1"/>
    </source>
</evidence>
<gene>
    <name evidence="1" type="ORF">GGD56_006492</name>
</gene>
<dbReference type="InterPro" id="IPR003190">
    <property type="entry name" value="Asp_decarbox"/>
</dbReference>
<sequence length="90" mass="10068">MSGVRISTYVFYRDAGFRCCILNGAAARTCQSGDEVIVASSFFGEIEDIIGRQPRVLVFGPENEIIDRIACQRWSDCRSCRTSGRRALGW</sequence>
<reference evidence="1 2" key="1">
    <citation type="submission" date="2020-08" db="EMBL/GenBank/DDBJ databases">
        <title>Genomic Encyclopedia of Type Strains, Phase IV (KMG-V): Genome sequencing to study the core and pangenomes of soil and plant-associated prokaryotes.</title>
        <authorList>
            <person name="Whitman W."/>
        </authorList>
    </citation>
    <scope>NUCLEOTIDE SEQUENCE [LARGE SCALE GENOMIC DNA]</scope>
    <source>
        <strain evidence="1 2">SEMIA 4087</strain>
    </source>
</reference>
<organism evidence="1 2">
    <name type="scientific">Rhizobium mongolense</name>
    <dbReference type="NCBI Taxonomy" id="57676"/>
    <lineage>
        <taxon>Bacteria</taxon>
        <taxon>Pseudomonadati</taxon>
        <taxon>Pseudomonadota</taxon>
        <taxon>Alphaproteobacteria</taxon>
        <taxon>Hyphomicrobiales</taxon>
        <taxon>Rhizobiaceae</taxon>
        <taxon>Rhizobium/Agrobacterium group</taxon>
        <taxon>Rhizobium</taxon>
    </lineage>
</organism>
<dbReference type="SUPFAM" id="SSF50692">
    <property type="entry name" value="ADC-like"/>
    <property type="match status" value="1"/>
</dbReference>
<keyword evidence="2" id="KW-1185">Reference proteome</keyword>
<dbReference type="EMBL" id="JACIFX010000014">
    <property type="protein sequence ID" value="MBB4232595.1"/>
    <property type="molecule type" value="Genomic_DNA"/>
</dbReference>
<dbReference type="Proteomes" id="UP000551353">
    <property type="component" value="Unassembled WGS sequence"/>
</dbReference>